<dbReference type="HOGENOM" id="CLU_431265_0_0_2"/>
<dbReference type="CDD" id="cd01026">
    <property type="entry name" value="TOPRIM_OLD"/>
    <property type="match status" value="1"/>
</dbReference>
<dbReference type="PANTHER" id="PTHR43581:SF4">
    <property type="entry name" value="ATP_GTP PHOSPHATASE"/>
    <property type="match status" value="1"/>
</dbReference>
<evidence type="ECO:0000313" key="4">
    <source>
        <dbReference type="Proteomes" id="UP000033123"/>
    </source>
</evidence>
<evidence type="ECO:0000259" key="2">
    <source>
        <dbReference type="Pfam" id="PF20469"/>
    </source>
</evidence>
<dbReference type="Gene3D" id="3.40.50.300">
    <property type="entry name" value="P-loop containing nucleotide triphosphate hydrolases"/>
    <property type="match status" value="1"/>
</dbReference>
<dbReference type="InterPro" id="IPR027417">
    <property type="entry name" value="P-loop_NTPase"/>
</dbReference>
<name>A0A0E3LCY3_9EURY</name>
<protein>
    <submittedName>
        <fullName evidence="3">Uncharacterized protein</fullName>
    </submittedName>
</protein>
<dbReference type="PATRIC" id="fig|1434118.4.peg.2206"/>
<dbReference type="InterPro" id="IPR041685">
    <property type="entry name" value="AAA_GajA/Old/RecF-like"/>
</dbReference>
<evidence type="ECO:0000259" key="1">
    <source>
        <dbReference type="Pfam" id="PF13175"/>
    </source>
</evidence>
<dbReference type="AlphaFoldDB" id="A0A0E3LCY3"/>
<dbReference type="KEGG" id="msj:MSSAC_1731"/>
<dbReference type="InterPro" id="IPR034139">
    <property type="entry name" value="TOPRIM_OLD"/>
</dbReference>
<dbReference type="Pfam" id="PF20469">
    <property type="entry name" value="OLD-like_TOPRIM"/>
    <property type="match status" value="1"/>
</dbReference>
<gene>
    <name evidence="3" type="ORF">MSSAC_1731</name>
</gene>
<reference evidence="3 4" key="1">
    <citation type="submission" date="2014-07" db="EMBL/GenBank/DDBJ databases">
        <title>Methanogenic archaea and the global carbon cycle.</title>
        <authorList>
            <person name="Henriksen J.R."/>
            <person name="Luke J."/>
            <person name="Reinhart S."/>
            <person name="Benedict M.N."/>
            <person name="Youngblut N.D."/>
            <person name="Metcalf M.E."/>
            <person name="Whitaker R.J."/>
            <person name="Metcalf W.W."/>
        </authorList>
    </citation>
    <scope>NUCLEOTIDE SEQUENCE [LARGE SCALE GENOMIC DNA]</scope>
    <source>
        <strain evidence="3 4">C2J</strain>
    </source>
</reference>
<dbReference type="PANTHER" id="PTHR43581">
    <property type="entry name" value="ATP/GTP PHOSPHATASE"/>
    <property type="match status" value="1"/>
</dbReference>
<sequence length="634" mass="73646">MDESPHRIRFFEDDFYFDKSSNKRSTEIAIELSFDELDENDKTAFVWSGIDISNNQLSVRLEAKWEEENNDASVELFFVRKDDPENPKGENFKLTHKRYIPFYYIDAYRDIWKETNSSNGDLKQIFKDHNKHYLKPLNAQIASCIKNIELYLNEYWEDEDSSISEILFEIDGNLEDFAFDNSMPLVDCLTEFNIKLADCDRRLDKCISETEPQDKELIKKIQQSVQNICQKTSIQQTIEELQAKMNGLHGIQEIKSILNENLSLFVPESQIEIDLAKIEESSLLDENHVSLEDVSIFKQGSGFQGSFVIALKLSRLFTHMKFSDDELTNLIVSIEEPEAHMHPHLQRSLIKKLKAKQKVFAEMGYNVQLIITTHSPSILSQIEKSDICLLSKKNDECKIVKLDQDFEHQIISELGAKEKLKHFDFVFRQYPEIFLSRGVIIVEGQSEFGAIPEFARIMNVDLDNLGISVINSGGKGSAKPMYLIIKKFTNCVAIKDNDNDLSDPLIEDQNEPFFTTDYIDFEEEIITHIEELNLIRIFLDVDSQLFGDYYLGQIRRYIEETRRMDVSELLSKWEELDFSIFLENTNSVLENELTETLKKHKSSLFSSMICSHLSENEIPECYKKIILKAKEMVM</sequence>
<proteinExistence type="predicted"/>
<dbReference type="InterPro" id="IPR051396">
    <property type="entry name" value="Bact_Antivir_Def_Nuclease"/>
</dbReference>
<feature type="domain" description="Endonuclease GajA/Old nuclease/RecF-like AAA" evidence="1">
    <location>
        <begin position="20"/>
        <end position="378"/>
    </location>
</feature>
<feature type="domain" description="OLD protein-like TOPRIM" evidence="2">
    <location>
        <begin position="434"/>
        <end position="498"/>
    </location>
</feature>
<dbReference type="Proteomes" id="UP000033123">
    <property type="component" value="Chromosome"/>
</dbReference>
<dbReference type="STRING" id="1434118.MSSAC_1731"/>
<accession>A0A0E3LCY3</accession>
<evidence type="ECO:0000313" key="3">
    <source>
        <dbReference type="EMBL" id="AKB36321.1"/>
    </source>
</evidence>
<dbReference type="Pfam" id="PF13175">
    <property type="entry name" value="AAA_15"/>
    <property type="match status" value="1"/>
</dbReference>
<dbReference type="EMBL" id="CP009508">
    <property type="protein sequence ID" value="AKB36321.1"/>
    <property type="molecule type" value="Genomic_DNA"/>
</dbReference>
<organism evidence="3 4">
    <name type="scientific">Methanosarcina siciliae C2J</name>
    <dbReference type="NCBI Taxonomy" id="1434118"/>
    <lineage>
        <taxon>Archaea</taxon>
        <taxon>Methanobacteriati</taxon>
        <taxon>Methanobacteriota</taxon>
        <taxon>Stenosarchaea group</taxon>
        <taxon>Methanomicrobia</taxon>
        <taxon>Methanosarcinales</taxon>
        <taxon>Methanosarcinaceae</taxon>
        <taxon>Methanosarcina</taxon>
    </lineage>
</organism>